<dbReference type="VEuPathDB" id="FungiDB:SCHCODRAFT_02513947"/>
<dbReference type="EMBL" id="GL377311">
    <property type="protein sequence ID" value="EFI93380.1"/>
    <property type="molecule type" value="Genomic_DNA"/>
</dbReference>
<organism evidence="3">
    <name type="scientific">Schizophyllum commune (strain H4-8 / FGSC 9210)</name>
    <name type="common">Split gill fungus</name>
    <dbReference type="NCBI Taxonomy" id="578458"/>
    <lineage>
        <taxon>Eukaryota</taxon>
        <taxon>Fungi</taxon>
        <taxon>Dikarya</taxon>
        <taxon>Basidiomycota</taxon>
        <taxon>Agaricomycotina</taxon>
        <taxon>Agaricomycetes</taxon>
        <taxon>Agaricomycetidae</taxon>
        <taxon>Agaricales</taxon>
        <taxon>Schizophyllaceae</taxon>
        <taxon>Schizophyllum</taxon>
    </lineage>
</organism>
<dbReference type="GeneID" id="9592053"/>
<name>D8QFA9_SCHCM</name>
<dbReference type="OrthoDB" id="10483615at2759"/>
<dbReference type="InParanoid" id="D8QFA9"/>
<protein>
    <submittedName>
        <fullName evidence="2">Uncharacterized protein</fullName>
    </submittedName>
</protein>
<sequence>MLVQSAPAYSLPGPPLPPAIWRRIFRWVLGMHEGLGGDDMTAETTPLISHPRYFVGYAEEFVEWGEALLQDSGFWTTLCLWVGKCPSADSAAEVEAVLRASGDAPLDITVIIALEPQEERARADATRAVFDLLAKESHRWTSLVIRAPRFPLTDWPAMTVRQLRYLELDGSLERLGGETMGREPLEAGARTGWDTWMAALREADQLHSSGCLRLRATDRHALSATFGETWTCFQDVRVIQDGTPPTGEAWTNMFSTASHLRRLAIVCPRIPREKLNVQTGGITLQACHLRQLTLTCSTAQMRWILKGTSLPRLDIMYLEARDRNQADDWDHPPMELTADDVARMAGATPALKHAAFVFLRAHPLTWLAWLGGLRHLEGVVFHGLCNGGMIGGARPAGDHTQYMASPLIVDAFANGLCPALRYLRIGPGALPPTDAGNSSLVRLVQARCRSRSGQQAANLSVDITSPQCDAHSLGHLVHVERALDEFGCTWFWERRHRRQDLPWYVDGLEDARFEGYDPGVEIDELGYIARAEELSRLGDEGQVRWGRLTETRPTLQCATCRLGDIGWEYDGNDRDEPDEAAGMANMAWPHGEYEKAETESVGSSESVDSFHKWFGEGN</sequence>
<evidence type="ECO:0000313" key="3">
    <source>
        <dbReference type="Proteomes" id="UP000007431"/>
    </source>
</evidence>
<accession>D8QFA9</accession>
<dbReference type="KEGG" id="scm:SCHCO_02513947"/>
<dbReference type="HOGENOM" id="CLU_442229_0_0_1"/>
<evidence type="ECO:0000313" key="2">
    <source>
        <dbReference type="EMBL" id="EFI93380.1"/>
    </source>
</evidence>
<dbReference type="Proteomes" id="UP000007431">
    <property type="component" value="Unassembled WGS sequence"/>
</dbReference>
<gene>
    <name evidence="2" type="ORF">SCHCODRAFT_112543</name>
</gene>
<feature type="non-terminal residue" evidence="2">
    <location>
        <position position="618"/>
    </location>
</feature>
<feature type="compositionally biased region" description="Basic and acidic residues" evidence="1">
    <location>
        <begin position="608"/>
        <end position="618"/>
    </location>
</feature>
<reference evidence="2 3" key="1">
    <citation type="journal article" date="2010" name="Nat. Biotechnol.">
        <title>Genome sequence of the model mushroom Schizophyllum commune.</title>
        <authorList>
            <person name="Ohm R.A."/>
            <person name="de Jong J.F."/>
            <person name="Lugones L.G."/>
            <person name="Aerts A."/>
            <person name="Kothe E."/>
            <person name="Stajich J.E."/>
            <person name="de Vries R.P."/>
            <person name="Record E."/>
            <person name="Levasseur A."/>
            <person name="Baker S.E."/>
            <person name="Bartholomew K.A."/>
            <person name="Coutinho P.M."/>
            <person name="Erdmann S."/>
            <person name="Fowler T.J."/>
            <person name="Gathman A.C."/>
            <person name="Lombard V."/>
            <person name="Henrissat B."/>
            <person name="Knabe N."/>
            <person name="Kuees U."/>
            <person name="Lilly W.W."/>
            <person name="Lindquist E."/>
            <person name="Lucas S."/>
            <person name="Magnuson J.K."/>
            <person name="Piumi F."/>
            <person name="Raudaskoski M."/>
            <person name="Salamov A."/>
            <person name="Schmutz J."/>
            <person name="Schwarze F.W.M.R."/>
            <person name="vanKuyk P.A."/>
            <person name="Horton J.S."/>
            <person name="Grigoriev I.V."/>
            <person name="Woesten H.A.B."/>
        </authorList>
    </citation>
    <scope>NUCLEOTIDE SEQUENCE [LARGE SCALE GENOMIC DNA]</scope>
    <source>
        <strain evidence="3">H4-8 / FGSC 9210</strain>
    </source>
</reference>
<keyword evidence="3" id="KW-1185">Reference proteome</keyword>
<evidence type="ECO:0000256" key="1">
    <source>
        <dbReference type="SAM" id="MobiDB-lite"/>
    </source>
</evidence>
<feature type="region of interest" description="Disordered" evidence="1">
    <location>
        <begin position="591"/>
        <end position="618"/>
    </location>
</feature>
<dbReference type="RefSeq" id="XP_003028283.1">
    <property type="nucleotide sequence ID" value="XM_003028237.1"/>
</dbReference>
<dbReference type="AlphaFoldDB" id="D8QFA9"/>
<proteinExistence type="predicted"/>